<evidence type="ECO:0000256" key="1">
    <source>
        <dbReference type="SAM" id="MobiDB-lite"/>
    </source>
</evidence>
<comment type="caution">
    <text evidence="2">The sequence shown here is derived from an EMBL/GenBank/DDBJ whole genome shotgun (WGS) entry which is preliminary data.</text>
</comment>
<feature type="region of interest" description="Disordered" evidence="1">
    <location>
        <begin position="1"/>
        <end position="28"/>
    </location>
</feature>
<dbReference type="AlphaFoldDB" id="A0AA39X5H2"/>
<reference evidence="2" key="1">
    <citation type="submission" date="2023-06" db="EMBL/GenBank/DDBJ databases">
        <title>Genome-scale phylogeny and comparative genomics of the fungal order Sordariales.</title>
        <authorList>
            <consortium name="Lawrence Berkeley National Laboratory"/>
            <person name="Hensen N."/>
            <person name="Bonometti L."/>
            <person name="Westerberg I."/>
            <person name="Brannstrom I.O."/>
            <person name="Guillou S."/>
            <person name="Cros-Aarteil S."/>
            <person name="Calhoun S."/>
            <person name="Haridas S."/>
            <person name="Kuo A."/>
            <person name="Mondo S."/>
            <person name="Pangilinan J."/>
            <person name="Riley R."/>
            <person name="Labutti K."/>
            <person name="Andreopoulos B."/>
            <person name="Lipzen A."/>
            <person name="Chen C."/>
            <person name="Yanf M."/>
            <person name="Daum C."/>
            <person name="Ng V."/>
            <person name="Clum A."/>
            <person name="Steindorff A."/>
            <person name="Ohm R."/>
            <person name="Martin F."/>
            <person name="Silar P."/>
            <person name="Natvig D."/>
            <person name="Lalanne C."/>
            <person name="Gautier V."/>
            <person name="Ament-Velasquez S.L."/>
            <person name="Kruys A."/>
            <person name="Hutchinson M.I."/>
            <person name="Powell A.J."/>
            <person name="Barry K."/>
            <person name="Miller A.N."/>
            <person name="Grigoriev I.V."/>
            <person name="Debuchy R."/>
            <person name="Gladieux P."/>
            <person name="Thoren M.H."/>
            <person name="Johannesson H."/>
        </authorList>
    </citation>
    <scope>NUCLEOTIDE SEQUENCE</scope>
    <source>
        <strain evidence="2">CBS 606.72</strain>
    </source>
</reference>
<dbReference type="EMBL" id="JAULSU010000002">
    <property type="protein sequence ID" value="KAK0627661.1"/>
    <property type="molecule type" value="Genomic_DNA"/>
</dbReference>
<protein>
    <submittedName>
        <fullName evidence="2">Uncharacterized protein</fullName>
    </submittedName>
</protein>
<keyword evidence="3" id="KW-1185">Reference proteome</keyword>
<name>A0AA39X5H2_9PEZI</name>
<evidence type="ECO:0000313" key="3">
    <source>
        <dbReference type="Proteomes" id="UP001175000"/>
    </source>
</evidence>
<organism evidence="2 3">
    <name type="scientific">Immersiella caudata</name>
    <dbReference type="NCBI Taxonomy" id="314043"/>
    <lineage>
        <taxon>Eukaryota</taxon>
        <taxon>Fungi</taxon>
        <taxon>Dikarya</taxon>
        <taxon>Ascomycota</taxon>
        <taxon>Pezizomycotina</taxon>
        <taxon>Sordariomycetes</taxon>
        <taxon>Sordariomycetidae</taxon>
        <taxon>Sordariales</taxon>
        <taxon>Lasiosphaeriaceae</taxon>
        <taxon>Immersiella</taxon>
    </lineage>
</organism>
<sequence length="200" mass="22310">MVSGAGMGSDQQDRTTTPTELLGKRQDRAIDGQLAKMGCWGRSRRSIFEMEIPATSGPNHHSFRLQGRRRTNNFPLSGPSEIGSKTRHPFRDIDHLGLQLEQPFLLRKQTDFFRLHSPSGVGGYPADSSLSKTMLQPLSFLKTSQRSQPRRDIIYQSSQILNNIMSRLGIRPTSSSQHQVLGMDPPSSFDTLNGVEIESS</sequence>
<evidence type="ECO:0000313" key="2">
    <source>
        <dbReference type="EMBL" id="KAK0627661.1"/>
    </source>
</evidence>
<gene>
    <name evidence="2" type="ORF">B0T14DRAFT_513058</name>
</gene>
<dbReference type="Proteomes" id="UP001175000">
    <property type="component" value="Unassembled WGS sequence"/>
</dbReference>
<proteinExistence type="predicted"/>
<accession>A0AA39X5H2</accession>